<dbReference type="InterPro" id="IPR007374">
    <property type="entry name" value="ASCH_domain"/>
</dbReference>
<dbReference type="GO" id="GO:0008270">
    <property type="term" value="F:zinc ion binding"/>
    <property type="evidence" value="ECO:0007669"/>
    <property type="project" value="TreeGrafter"/>
</dbReference>
<sequence length="230" mass="24954">MLTKNHRELVAVAVDHAVATHDGDAHTVAAAILTRSGRVILGLNTHHFLGGPCGEISALSNHAAHCPDDPIVAVVAAYGPTASVIAPCGKCRQILFDLDPNIECIIRAANGLQAHTVRVLLPHAYDWQAMEAPQLIYMWEGYETLIREGRKRQTIRVDDPFRPGPAVLVFEKGNGETITIDAHVDQVRTVSRAALSEQDALLDGSIASNHFTQPWTSTIRIFLATPFSTS</sequence>
<organism evidence="3 4">
    <name type="scientific">Rhodococcus gordoniae</name>
    <dbReference type="NCBI Taxonomy" id="223392"/>
    <lineage>
        <taxon>Bacteria</taxon>
        <taxon>Bacillati</taxon>
        <taxon>Actinomycetota</taxon>
        <taxon>Actinomycetes</taxon>
        <taxon>Mycobacteriales</taxon>
        <taxon>Nocardiaceae</taxon>
        <taxon>Rhodococcus</taxon>
    </lineage>
</organism>
<dbReference type="GO" id="GO:0072527">
    <property type="term" value="P:pyrimidine-containing compound metabolic process"/>
    <property type="evidence" value="ECO:0007669"/>
    <property type="project" value="UniProtKB-ARBA"/>
</dbReference>
<dbReference type="AlphaFoldDB" id="A0A379PM43"/>
<dbReference type="GO" id="GO:0004126">
    <property type="term" value="F:cytidine deaminase activity"/>
    <property type="evidence" value="ECO:0007669"/>
    <property type="project" value="UniProtKB-ARBA"/>
</dbReference>
<evidence type="ECO:0000259" key="2">
    <source>
        <dbReference type="PROSITE" id="PS51747"/>
    </source>
</evidence>
<keyword evidence="4" id="KW-1185">Reference proteome</keyword>
<reference evidence="3 4" key="1">
    <citation type="submission" date="2018-06" db="EMBL/GenBank/DDBJ databases">
        <authorList>
            <consortium name="Pathogen Informatics"/>
            <person name="Doyle S."/>
        </authorList>
    </citation>
    <scope>NUCLEOTIDE SEQUENCE [LARGE SCALE GENOMIC DNA]</scope>
    <source>
        <strain evidence="3 4">NCTC13296</strain>
    </source>
</reference>
<accession>A0A379PM43</accession>
<dbReference type="EC" id="3.5.4.23" evidence="3"/>
<proteinExistence type="inferred from homology"/>
<dbReference type="InterPro" id="IPR002125">
    <property type="entry name" value="CMP_dCMP_dom"/>
</dbReference>
<feature type="domain" description="CMP/dCMP-type deaminase" evidence="2">
    <location>
        <begin position="4"/>
        <end position="128"/>
    </location>
</feature>
<dbReference type="InterPro" id="IPR016193">
    <property type="entry name" value="Cytidine_deaminase-like"/>
</dbReference>
<dbReference type="GO" id="GO:0005829">
    <property type="term" value="C:cytosol"/>
    <property type="evidence" value="ECO:0007669"/>
    <property type="project" value="TreeGrafter"/>
</dbReference>
<dbReference type="InterPro" id="IPR015947">
    <property type="entry name" value="PUA-like_sf"/>
</dbReference>
<dbReference type="Pfam" id="PF04266">
    <property type="entry name" value="ASCH"/>
    <property type="match status" value="1"/>
</dbReference>
<dbReference type="PANTHER" id="PTHR11644:SF2">
    <property type="entry name" value="CYTIDINE DEAMINASE"/>
    <property type="match status" value="1"/>
</dbReference>
<dbReference type="GO" id="GO:0047711">
    <property type="term" value="F:blasticidin-S deaminase activity"/>
    <property type="evidence" value="ECO:0007669"/>
    <property type="project" value="UniProtKB-EC"/>
</dbReference>
<dbReference type="CDD" id="cd01283">
    <property type="entry name" value="cytidine_deaminase"/>
    <property type="match status" value="1"/>
</dbReference>
<dbReference type="EMBL" id="UGVI01000002">
    <property type="protein sequence ID" value="SUF08984.1"/>
    <property type="molecule type" value="Genomic_DNA"/>
</dbReference>
<protein>
    <submittedName>
        <fullName evidence="3">Blasticidin-S deaminase</fullName>
        <ecNumber evidence="3">3.5.4.23</ecNumber>
    </submittedName>
</protein>
<name>A0A379PM43_9NOCA</name>
<dbReference type="Gene3D" id="3.40.140.10">
    <property type="entry name" value="Cytidine Deaminase, domain 2"/>
    <property type="match status" value="1"/>
</dbReference>
<dbReference type="PANTHER" id="PTHR11644">
    <property type="entry name" value="CYTIDINE DEAMINASE"/>
    <property type="match status" value="1"/>
</dbReference>
<evidence type="ECO:0000256" key="1">
    <source>
        <dbReference type="ARBA" id="ARBA00006576"/>
    </source>
</evidence>
<dbReference type="SUPFAM" id="SSF88697">
    <property type="entry name" value="PUA domain-like"/>
    <property type="match status" value="1"/>
</dbReference>
<dbReference type="GO" id="GO:0055086">
    <property type="term" value="P:nucleobase-containing small molecule metabolic process"/>
    <property type="evidence" value="ECO:0007669"/>
    <property type="project" value="UniProtKB-ARBA"/>
</dbReference>
<dbReference type="Proteomes" id="UP000254569">
    <property type="component" value="Unassembled WGS sequence"/>
</dbReference>
<comment type="similarity">
    <text evidence="1">Belongs to the cytidine and deoxycytidylate deaminase family.</text>
</comment>
<dbReference type="Pfam" id="PF00383">
    <property type="entry name" value="dCMP_cyt_deam_1"/>
    <property type="match status" value="1"/>
</dbReference>
<dbReference type="RefSeq" id="WP_245207978.1">
    <property type="nucleotide sequence ID" value="NZ_LPZN01000069.1"/>
</dbReference>
<dbReference type="InterPro" id="IPR050202">
    <property type="entry name" value="Cyt/Deoxycyt_deaminase"/>
</dbReference>
<gene>
    <name evidence="3" type="primary">bsr</name>
    <name evidence="3" type="ORF">NCTC13296_04181</name>
</gene>
<keyword evidence="3" id="KW-0378">Hydrolase</keyword>
<evidence type="ECO:0000313" key="4">
    <source>
        <dbReference type="Proteomes" id="UP000254569"/>
    </source>
</evidence>
<evidence type="ECO:0000313" key="3">
    <source>
        <dbReference type="EMBL" id="SUF08984.1"/>
    </source>
</evidence>
<dbReference type="SUPFAM" id="SSF53927">
    <property type="entry name" value="Cytidine deaminase-like"/>
    <property type="match status" value="1"/>
</dbReference>
<dbReference type="PROSITE" id="PS51747">
    <property type="entry name" value="CYT_DCMP_DEAMINASES_2"/>
    <property type="match status" value="1"/>
</dbReference>